<dbReference type="EMBL" id="CP158165">
    <property type="protein sequence ID" value="XBV22273.1"/>
    <property type="molecule type" value="Genomic_DNA"/>
</dbReference>
<dbReference type="PROSITE" id="PS51257">
    <property type="entry name" value="PROKAR_LIPOPROTEIN"/>
    <property type="match status" value="1"/>
</dbReference>
<dbReference type="RefSeq" id="WP_350275119.1">
    <property type="nucleotide sequence ID" value="NZ_CP158165.1"/>
</dbReference>
<dbReference type="Pfam" id="PF03713">
    <property type="entry name" value="DUF305"/>
    <property type="match status" value="1"/>
</dbReference>
<organism evidence="3">
    <name type="scientific">Kribbella sp. HUAS MG21</name>
    <dbReference type="NCBI Taxonomy" id="3160966"/>
    <lineage>
        <taxon>Bacteria</taxon>
        <taxon>Bacillati</taxon>
        <taxon>Actinomycetota</taxon>
        <taxon>Actinomycetes</taxon>
        <taxon>Propionibacteriales</taxon>
        <taxon>Kribbellaceae</taxon>
        <taxon>Kribbella</taxon>
    </lineage>
</organism>
<sequence length="195" mass="20645">MRGRGALGAAAGAVLLMVSVVACGGGDSGAGEATAARSTPVAEFNEADARFASEMILHHQQATQLASMAGYRAGSAQVKQLAAKIGAAQEPEIKLLSTWLVGWGKPTPQQEHGHVEELPGMMTEDELHELGNLSRSAFDRAWLQRMIKHHQGAVTMAKAHRTAGKSPAAVALAQKIELARTQEIPVLQRQLQRAG</sequence>
<accession>A0AAU7T6H2</accession>
<gene>
    <name evidence="3" type="ORF">ABN611_27360</name>
</gene>
<protein>
    <submittedName>
        <fullName evidence="3">DUF305 domain-containing protein</fullName>
    </submittedName>
</protein>
<evidence type="ECO:0000313" key="3">
    <source>
        <dbReference type="EMBL" id="XBV22273.1"/>
    </source>
</evidence>
<dbReference type="PANTHER" id="PTHR36933:SF1">
    <property type="entry name" value="SLL0788 PROTEIN"/>
    <property type="match status" value="1"/>
</dbReference>
<keyword evidence="1" id="KW-0732">Signal</keyword>
<dbReference type="AlphaFoldDB" id="A0AAU7T6H2"/>
<feature type="signal peptide" evidence="1">
    <location>
        <begin position="1"/>
        <end position="24"/>
    </location>
</feature>
<reference evidence="3" key="1">
    <citation type="submission" date="2024-06" db="EMBL/GenBank/DDBJ databases">
        <title>Kribbella sp. strain HUAS MG21 genome sequences.</title>
        <authorList>
            <person name="Mo P."/>
        </authorList>
    </citation>
    <scope>NUCLEOTIDE SEQUENCE</scope>
    <source>
        <strain evidence="3">HUAS MG21</strain>
    </source>
</reference>
<feature type="domain" description="DUF305" evidence="2">
    <location>
        <begin position="48"/>
        <end position="189"/>
    </location>
</feature>
<dbReference type="PANTHER" id="PTHR36933">
    <property type="entry name" value="SLL0788 PROTEIN"/>
    <property type="match status" value="1"/>
</dbReference>
<feature type="chain" id="PRO_5043627501" evidence="1">
    <location>
        <begin position="25"/>
        <end position="195"/>
    </location>
</feature>
<evidence type="ECO:0000259" key="2">
    <source>
        <dbReference type="Pfam" id="PF03713"/>
    </source>
</evidence>
<name>A0AAU7T6H2_9ACTN</name>
<dbReference type="InterPro" id="IPR005183">
    <property type="entry name" value="DUF305_CopM-like"/>
</dbReference>
<dbReference type="InterPro" id="IPR012347">
    <property type="entry name" value="Ferritin-like"/>
</dbReference>
<proteinExistence type="predicted"/>
<evidence type="ECO:0000256" key="1">
    <source>
        <dbReference type="SAM" id="SignalP"/>
    </source>
</evidence>
<dbReference type="Gene3D" id="1.20.1260.10">
    <property type="match status" value="1"/>
</dbReference>